<protein>
    <submittedName>
        <fullName evidence="1">Uncharacterized protein</fullName>
    </submittedName>
</protein>
<dbReference type="Proteomes" id="UP001217089">
    <property type="component" value="Unassembled WGS sequence"/>
</dbReference>
<sequence length="659" mass="76155">MCLKCKRFFSNRTFYKHKETSNVESEPIKTRSLKTLKVHKDAEFVVNIVNTFRDGEVGSFIRGSKIIQVIGYKHFLARKADSSKINEVKREVMMEMRELSRLFICLQSVSDVSVTFEDMYKREHLTMLEEEFNKLCMSEDGENMRSAKILSGYFSESKFDKQMKEFDELRKAYNSRLPELTGKAKYHSEKNSLKKARLPKKLRIEEEMIKIHKYEEFFNFRYSWLRSFVVAHNIEEIEDEGERYLLDQFKLAYLTEKRRKSVPLLIPTDVIEAIGVLISNRLAFGIAVSNKFVFASKSSTYHCSGWHAVDSVCEAAGVSVNATKNRHRASTVYSSLDMSDKDRRIFFEHLGHSLNSDSDESQVIDLPALNKLFVQTSGSEKRRKRTKKRNCCIYCGTLDPKLHRHMETFHSREIEVARILSLKKGSKERKQQWALLAAKGNNLHNKKIREQGYGMLIPKYRPTNAVEPNSYLPCEYCKLLFVSTDLWKHHLSCVAKPTDEKSAGPTRNLRLFLPVSESIDQHFTESVVVTIRNDTIGQTAKTDPLILAFGIRRFEKTGKHEHTFNHIACRMRELARLVLAMNNKNSSITTLEECIKPALWGMLVQTIKEEAGFDPSEKTFSSPSYAIKIGHNLKKVAYIMKTQAGQVGDYSRIERIKFF</sequence>
<reference evidence="1 2" key="1">
    <citation type="submission" date="2022-12" db="EMBL/GenBank/DDBJ databases">
        <title>Chromosome-level genome of Tegillarca granosa.</title>
        <authorList>
            <person name="Kim J."/>
        </authorList>
    </citation>
    <scope>NUCLEOTIDE SEQUENCE [LARGE SCALE GENOMIC DNA]</scope>
    <source>
        <strain evidence="1">Teg-2019</strain>
        <tissue evidence="1">Adductor muscle</tissue>
    </source>
</reference>
<dbReference type="EMBL" id="JARBDR010000415">
    <property type="protein sequence ID" value="KAJ8313179.1"/>
    <property type="molecule type" value="Genomic_DNA"/>
</dbReference>
<name>A0ABQ9F725_TEGGR</name>
<proteinExistence type="predicted"/>
<keyword evidence="2" id="KW-1185">Reference proteome</keyword>
<evidence type="ECO:0000313" key="1">
    <source>
        <dbReference type="EMBL" id="KAJ8313179.1"/>
    </source>
</evidence>
<dbReference type="PANTHER" id="PTHR33480">
    <property type="entry name" value="SET DOMAIN-CONTAINING PROTEIN-RELATED"/>
    <property type="match status" value="1"/>
</dbReference>
<evidence type="ECO:0000313" key="2">
    <source>
        <dbReference type="Proteomes" id="UP001217089"/>
    </source>
</evidence>
<accession>A0ABQ9F725</accession>
<comment type="caution">
    <text evidence="1">The sequence shown here is derived from an EMBL/GenBank/DDBJ whole genome shotgun (WGS) entry which is preliminary data.</text>
</comment>
<dbReference type="PANTHER" id="PTHR33480:SF1">
    <property type="entry name" value="TYR RECOMBINASE DOMAIN-CONTAINING PROTEIN"/>
    <property type="match status" value="1"/>
</dbReference>
<gene>
    <name evidence="1" type="ORF">KUTeg_009259</name>
</gene>
<organism evidence="1 2">
    <name type="scientific">Tegillarca granosa</name>
    <name type="common">Malaysian cockle</name>
    <name type="synonym">Anadara granosa</name>
    <dbReference type="NCBI Taxonomy" id="220873"/>
    <lineage>
        <taxon>Eukaryota</taxon>
        <taxon>Metazoa</taxon>
        <taxon>Spiralia</taxon>
        <taxon>Lophotrochozoa</taxon>
        <taxon>Mollusca</taxon>
        <taxon>Bivalvia</taxon>
        <taxon>Autobranchia</taxon>
        <taxon>Pteriomorphia</taxon>
        <taxon>Arcoida</taxon>
        <taxon>Arcoidea</taxon>
        <taxon>Arcidae</taxon>
        <taxon>Tegillarca</taxon>
    </lineage>
</organism>